<feature type="chain" id="PRO_5039488691" description="beta-N-acetylhexosaminidase" evidence="7">
    <location>
        <begin position="34"/>
        <end position="618"/>
    </location>
</feature>
<feature type="domain" description="Glycoside hydrolase family 3 N-terminal" evidence="8">
    <location>
        <begin position="70"/>
        <end position="412"/>
    </location>
</feature>
<organism evidence="10 11">
    <name type="scientific">Natronoglycomyces albus</name>
    <dbReference type="NCBI Taxonomy" id="2811108"/>
    <lineage>
        <taxon>Bacteria</taxon>
        <taxon>Bacillati</taxon>
        <taxon>Actinomycetota</taxon>
        <taxon>Actinomycetes</taxon>
        <taxon>Glycomycetales</taxon>
        <taxon>Glycomycetaceae</taxon>
        <taxon>Natronoglycomyces</taxon>
    </lineage>
</organism>
<dbReference type="GO" id="GO:0009254">
    <property type="term" value="P:peptidoglycan turnover"/>
    <property type="evidence" value="ECO:0007669"/>
    <property type="project" value="TreeGrafter"/>
</dbReference>
<keyword evidence="11" id="KW-1185">Reference proteome</keyword>
<comment type="similarity">
    <text evidence="2 6">Belongs to the glycosyl hydrolase 3 family.</text>
</comment>
<evidence type="ECO:0000259" key="9">
    <source>
        <dbReference type="Pfam" id="PF01915"/>
    </source>
</evidence>
<dbReference type="InterPro" id="IPR017853">
    <property type="entry name" value="GH"/>
</dbReference>
<dbReference type="Gene3D" id="3.20.20.300">
    <property type="entry name" value="Glycoside hydrolase, family 3, N-terminal domain"/>
    <property type="match status" value="1"/>
</dbReference>
<evidence type="ECO:0000313" key="11">
    <source>
        <dbReference type="Proteomes" id="UP000662939"/>
    </source>
</evidence>
<dbReference type="PROSITE" id="PS00775">
    <property type="entry name" value="GLYCOSYL_HYDROL_F3"/>
    <property type="match status" value="1"/>
</dbReference>
<reference evidence="10" key="1">
    <citation type="submission" date="2021-02" db="EMBL/GenBank/DDBJ databases">
        <title>Natronoglycomyces albus gen. nov., sp. nov, a haloalkaliphilic actinobacterium from a soda solonchak soil.</title>
        <authorList>
            <person name="Sorokin D.Y."/>
            <person name="Khijniak T.V."/>
            <person name="Zakharycheva A.P."/>
            <person name="Boueva O.V."/>
            <person name="Ariskina E.V."/>
            <person name="Hahnke R.L."/>
            <person name="Bunk B."/>
            <person name="Sproer C."/>
            <person name="Schumann P."/>
            <person name="Evtushenko L.I."/>
            <person name="Kublanov I.V."/>
        </authorList>
    </citation>
    <scope>NUCLEOTIDE SEQUENCE</scope>
    <source>
        <strain evidence="10">DSM 106290</strain>
    </source>
</reference>
<dbReference type="RefSeq" id="WP_213170358.1">
    <property type="nucleotide sequence ID" value="NZ_CP070496.1"/>
</dbReference>
<dbReference type="Gene3D" id="3.40.50.1700">
    <property type="entry name" value="Glycoside hydrolase family 3 C-terminal domain"/>
    <property type="match status" value="1"/>
</dbReference>
<evidence type="ECO:0000256" key="6">
    <source>
        <dbReference type="RuleBase" id="RU361161"/>
    </source>
</evidence>
<proteinExistence type="inferred from homology"/>
<dbReference type="Pfam" id="PF00933">
    <property type="entry name" value="Glyco_hydro_3"/>
    <property type="match status" value="1"/>
</dbReference>
<feature type="signal peptide" evidence="7">
    <location>
        <begin position="1"/>
        <end position="33"/>
    </location>
</feature>
<dbReference type="Pfam" id="PF01915">
    <property type="entry name" value="Glyco_hydro_3_C"/>
    <property type="match status" value="1"/>
</dbReference>
<dbReference type="PRINTS" id="PR00133">
    <property type="entry name" value="GLHYDRLASE3"/>
</dbReference>
<dbReference type="InterPro" id="IPR002772">
    <property type="entry name" value="Glyco_hydro_3_C"/>
</dbReference>
<dbReference type="FunFam" id="3.20.20.300:FF:000014">
    <property type="entry name" value="Beta-hexosaminidase, lipoprotein"/>
    <property type="match status" value="1"/>
</dbReference>
<dbReference type="GO" id="GO:0004563">
    <property type="term" value="F:beta-N-acetylhexosaminidase activity"/>
    <property type="evidence" value="ECO:0007669"/>
    <property type="project" value="UniProtKB-EC"/>
</dbReference>
<dbReference type="InterPro" id="IPR019800">
    <property type="entry name" value="Glyco_hydro_3_AS"/>
</dbReference>
<name>A0A895XEU7_9ACTN</name>
<keyword evidence="4 6" id="KW-0378">Hydrolase</keyword>
<feature type="domain" description="Glycoside hydrolase family 3 C-terminal" evidence="9">
    <location>
        <begin position="451"/>
        <end position="618"/>
    </location>
</feature>
<comment type="catalytic activity">
    <reaction evidence="1">
        <text>Hydrolysis of terminal non-reducing N-acetyl-D-hexosamine residues in N-acetyl-beta-D-hexosaminides.</text>
        <dbReference type="EC" id="3.2.1.52"/>
    </reaction>
</comment>
<dbReference type="EMBL" id="CP070496">
    <property type="protein sequence ID" value="QSB04361.1"/>
    <property type="molecule type" value="Genomic_DNA"/>
</dbReference>
<dbReference type="SUPFAM" id="SSF52279">
    <property type="entry name" value="Beta-D-glucan exohydrolase, C-terminal domain"/>
    <property type="match status" value="1"/>
</dbReference>
<dbReference type="SUPFAM" id="SSF51445">
    <property type="entry name" value="(Trans)glycosidases"/>
    <property type="match status" value="1"/>
</dbReference>
<evidence type="ECO:0000313" key="10">
    <source>
        <dbReference type="EMBL" id="QSB04361.1"/>
    </source>
</evidence>
<evidence type="ECO:0000256" key="3">
    <source>
        <dbReference type="ARBA" id="ARBA00012663"/>
    </source>
</evidence>
<keyword evidence="5 6" id="KW-0326">Glycosidase</keyword>
<dbReference type="InterPro" id="IPR036962">
    <property type="entry name" value="Glyco_hydro_3_N_sf"/>
</dbReference>
<dbReference type="InterPro" id="IPR001764">
    <property type="entry name" value="Glyco_hydro_3_N"/>
</dbReference>
<evidence type="ECO:0000256" key="7">
    <source>
        <dbReference type="SAM" id="SignalP"/>
    </source>
</evidence>
<gene>
    <name evidence="10" type="ORF">JQS30_11200</name>
</gene>
<keyword evidence="7" id="KW-0732">Signal</keyword>
<evidence type="ECO:0000256" key="2">
    <source>
        <dbReference type="ARBA" id="ARBA00005336"/>
    </source>
</evidence>
<dbReference type="AlphaFoldDB" id="A0A895XEU7"/>
<dbReference type="PANTHER" id="PTHR30480">
    <property type="entry name" value="BETA-HEXOSAMINIDASE-RELATED"/>
    <property type="match status" value="1"/>
</dbReference>
<accession>A0A895XEU7</accession>
<dbReference type="InterPro" id="IPR050226">
    <property type="entry name" value="NagZ_Beta-hexosaminidase"/>
</dbReference>
<protein>
    <recommendedName>
        <fullName evidence="3">beta-N-acetylhexosaminidase</fullName>
        <ecNumber evidence="3">3.2.1.52</ecNumber>
    </recommendedName>
</protein>
<dbReference type="Proteomes" id="UP000662939">
    <property type="component" value="Chromosome"/>
</dbReference>
<evidence type="ECO:0000256" key="4">
    <source>
        <dbReference type="ARBA" id="ARBA00022801"/>
    </source>
</evidence>
<dbReference type="KEGG" id="nav:JQS30_11200"/>
<dbReference type="EC" id="3.2.1.52" evidence="3"/>
<dbReference type="GO" id="GO:0005975">
    <property type="term" value="P:carbohydrate metabolic process"/>
    <property type="evidence" value="ECO:0007669"/>
    <property type="project" value="InterPro"/>
</dbReference>
<evidence type="ECO:0000256" key="5">
    <source>
        <dbReference type="ARBA" id="ARBA00023295"/>
    </source>
</evidence>
<sequence length="618" mass="64769">MSFGNPLSSKSRRWRFALAATMTGALLATTTVAASASAQPGPPENPGKGSGIVDEIKRKIYVKKTLRSMTLEEKVGQLFMPYVYGQTSDTTNPADVAANQALHGVDNGDELMEVYNPGGIIYFAWSNNVDNPNQIAGLSNGLQMAATNTGPEVPLLISTDQEHGRVARVTDPATQFPGAMALGATHDPQAAYSAADIAGLELGAVGINQNFAPVADVNVNPNNPVIGIRSFSSDPHLTADMVSAQVTGYQEGSGGIAAAAKHFPGHGNTDVDSHYALPVIPHTYEEWQQYDAPPFEAAIADGIDVIMTAHIQFPALDDSGRPATLSQPIMTDLLRDQLGFEGLIMSDSLAMEGVREDFTDEEVPVYALQAGVDMLLMPPDTELAFNAVLDAIAEGELTESRIDESVKRVLSLKHKRGIVADPFVDEDAVDDIVGIPSHRELAADLSAQTTTLVQNDGTLPLDAAAGLTTLVTGNGASAVESIAQQLGDRGYDATSLHTGTAPGQEDIDAAVAAAAESDLVVLTTTGVNENSGQLPLIEALLASDTPVVAIGTGTPYDIAHYPQVEAYVATYGTTGDSLTSLVQVLFNESPPIGALPVTIPVADDEDTALFEIGHGLGY</sequence>
<evidence type="ECO:0000259" key="8">
    <source>
        <dbReference type="Pfam" id="PF00933"/>
    </source>
</evidence>
<evidence type="ECO:0000256" key="1">
    <source>
        <dbReference type="ARBA" id="ARBA00001231"/>
    </source>
</evidence>
<dbReference type="InterPro" id="IPR036881">
    <property type="entry name" value="Glyco_hydro_3_C_sf"/>
</dbReference>
<dbReference type="PANTHER" id="PTHR30480:SF13">
    <property type="entry name" value="BETA-HEXOSAMINIDASE"/>
    <property type="match status" value="1"/>
</dbReference>